<dbReference type="EMBL" id="BMJJ01000001">
    <property type="protein sequence ID" value="GGD01991.1"/>
    <property type="molecule type" value="Genomic_DNA"/>
</dbReference>
<dbReference type="PANTHER" id="PTHR10721">
    <property type="entry name" value="MITOCHONDRIAL IMPORT INNER MEMBRANE TRANSLOCASE SUBUNIT TIM44"/>
    <property type="match status" value="1"/>
</dbReference>
<evidence type="ECO:0000313" key="9">
    <source>
        <dbReference type="Proteomes" id="UP000613160"/>
    </source>
</evidence>
<organism evidence="8 9">
    <name type="scientific">Aureimonas glaciei</name>
    <dbReference type="NCBI Taxonomy" id="1776957"/>
    <lineage>
        <taxon>Bacteria</taxon>
        <taxon>Pseudomonadati</taxon>
        <taxon>Pseudomonadota</taxon>
        <taxon>Alphaproteobacteria</taxon>
        <taxon>Hyphomicrobiales</taxon>
        <taxon>Aurantimonadaceae</taxon>
        <taxon>Aureimonas</taxon>
    </lineage>
</organism>
<dbReference type="AlphaFoldDB" id="A0A916V1D9"/>
<keyword evidence="4 6" id="KW-0472">Membrane</keyword>
<dbReference type="GO" id="GO:0051087">
    <property type="term" value="F:protein-folding chaperone binding"/>
    <property type="evidence" value="ECO:0007669"/>
    <property type="project" value="TreeGrafter"/>
</dbReference>
<evidence type="ECO:0000256" key="6">
    <source>
        <dbReference type="SAM" id="Phobius"/>
    </source>
</evidence>
<reference evidence="8" key="1">
    <citation type="journal article" date="2014" name="Int. J. Syst. Evol. Microbiol.">
        <title>Complete genome sequence of Corynebacterium casei LMG S-19264T (=DSM 44701T), isolated from a smear-ripened cheese.</title>
        <authorList>
            <consortium name="US DOE Joint Genome Institute (JGI-PGF)"/>
            <person name="Walter F."/>
            <person name="Albersmeier A."/>
            <person name="Kalinowski J."/>
            <person name="Ruckert C."/>
        </authorList>
    </citation>
    <scope>NUCLEOTIDE SEQUENCE</scope>
    <source>
        <strain evidence="8">CGMCC 1.15493</strain>
    </source>
</reference>
<dbReference type="PANTHER" id="PTHR10721:SF1">
    <property type="entry name" value="MITOCHONDRIAL IMPORT INNER MEMBRANE TRANSLOCASE SUBUNIT TIM44"/>
    <property type="match status" value="1"/>
</dbReference>
<dbReference type="RefSeq" id="WP_188848438.1">
    <property type="nucleotide sequence ID" value="NZ_BMJJ01000001.1"/>
</dbReference>
<dbReference type="Pfam" id="PF04280">
    <property type="entry name" value="Tim44"/>
    <property type="match status" value="1"/>
</dbReference>
<evidence type="ECO:0000256" key="3">
    <source>
        <dbReference type="ARBA" id="ARBA00022946"/>
    </source>
</evidence>
<comment type="similarity">
    <text evidence="2">Belongs to the Tim44 family.</text>
</comment>
<feature type="domain" description="Tim44-like" evidence="7">
    <location>
        <begin position="86"/>
        <end position="232"/>
    </location>
</feature>
<evidence type="ECO:0000256" key="2">
    <source>
        <dbReference type="ARBA" id="ARBA00009597"/>
    </source>
</evidence>
<keyword evidence="6" id="KW-0812">Transmembrane</keyword>
<dbReference type="SMART" id="SM00978">
    <property type="entry name" value="Tim44"/>
    <property type="match status" value="1"/>
</dbReference>
<dbReference type="InterPro" id="IPR016985">
    <property type="entry name" value="UCP031890_Tim44-rel"/>
</dbReference>
<keyword evidence="6" id="KW-1133">Transmembrane helix</keyword>
<accession>A0A916V1D9</accession>
<dbReference type="NCBIfam" id="NF033779">
    <property type="entry name" value="Tim44_TimA_adap"/>
    <property type="match status" value="1"/>
</dbReference>
<evidence type="ECO:0000256" key="1">
    <source>
        <dbReference type="ARBA" id="ARBA00004370"/>
    </source>
</evidence>
<feature type="transmembrane region" description="Helical" evidence="6">
    <location>
        <begin position="6"/>
        <end position="23"/>
    </location>
</feature>
<comment type="subcellular location">
    <subcellularLocation>
        <location evidence="1">Membrane</location>
    </subcellularLocation>
</comment>
<dbReference type="InterPro" id="IPR032710">
    <property type="entry name" value="NTF2-like_dom_sf"/>
</dbReference>
<dbReference type="SUPFAM" id="SSF54427">
    <property type="entry name" value="NTF2-like"/>
    <property type="match status" value="1"/>
</dbReference>
<dbReference type="PIRSF" id="PIRSF031890">
    <property type="entry name" value="UCP031890_transporter_Tim44"/>
    <property type="match status" value="1"/>
</dbReference>
<evidence type="ECO:0000313" key="8">
    <source>
        <dbReference type="EMBL" id="GGD01991.1"/>
    </source>
</evidence>
<gene>
    <name evidence="8" type="ORF">GCM10011335_00680</name>
</gene>
<name>A0A916V1D9_9HYPH</name>
<dbReference type="InterPro" id="IPR007379">
    <property type="entry name" value="Tim44-like_dom"/>
</dbReference>
<sequence length="233" mass="25707">MTFGTIFFIIVAAIVLFQLRSVLGRRTGNERQPFDPYTRPDKKVEGPTQQGNVITLPNRRDGATIDVTPVEPYAEIDALVPVSDPVNAQLRRVQDVDPSFAAKQFLEGVKLAYEMIVTAFAAGDRKTLRNLLSQEAYQGFESAIADRESRGETMTSAFIGIDNAKIVSAEVREREALVTVSLVSELISSVTSATGDLVDGDPETVVEVRDVWTFARDVRSRDPNWKLVETQSA</sequence>
<dbReference type="Proteomes" id="UP000613160">
    <property type="component" value="Unassembled WGS sequence"/>
</dbReference>
<comment type="caution">
    <text evidence="8">The sequence shown here is derived from an EMBL/GenBank/DDBJ whole genome shotgun (WGS) entry which is preliminary data.</text>
</comment>
<evidence type="ECO:0000256" key="5">
    <source>
        <dbReference type="SAM" id="MobiDB-lite"/>
    </source>
</evidence>
<feature type="region of interest" description="Disordered" evidence="5">
    <location>
        <begin position="28"/>
        <end position="53"/>
    </location>
</feature>
<dbReference type="Gene3D" id="3.10.450.240">
    <property type="match status" value="1"/>
</dbReference>
<dbReference type="GO" id="GO:0016020">
    <property type="term" value="C:membrane"/>
    <property type="evidence" value="ECO:0007669"/>
    <property type="project" value="UniProtKB-SubCell"/>
</dbReference>
<dbReference type="GO" id="GO:0030150">
    <property type="term" value="P:protein import into mitochondrial matrix"/>
    <property type="evidence" value="ECO:0007669"/>
    <property type="project" value="TreeGrafter"/>
</dbReference>
<evidence type="ECO:0000259" key="7">
    <source>
        <dbReference type="SMART" id="SM00978"/>
    </source>
</evidence>
<evidence type="ECO:0000256" key="4">
    <source>
        <dbReference type="ARBA" id="ARBA00023136"/>
    </source>
</evidence>
<protein>
    <submittedName>
        <fullName evidence="8">Calcium-binding protein</fullName>
    </submittedName>
</protein>
<proteinExistence type="inferred from homology"/>
<keyword evidence="9" id="KW-1185">Reference proteome</keyword>
<dbReference type="InterPro" id="IPR039544">
    <property type="entry name" value="Tim44-like"/>
</dbReference>
<reference evidence="8" key="2">
    <citation type="submission" date="2020-09" db="EMBL/GenBank/DDBJ databases">
        <authorList>
            <person name="Sun Q."/>
            <person name="Zhou Y."/>
        </authorList>
    </citation>
    <scope>NUCLEOTIDE SEQUENCE</scope>
    <source>
        <strain evidence="8">CGMCC 1.15493</strain>
    </source>
</reference>
<keyword evidence="3" id="KW-0809">Transit peptide</keyword>
<feature type="compositionally biased region" description="Basic and acidic residues" evidence="5">
    <location>
        <begin position="28"/>
        <end position="45"/>
    </location>
</feature>